<dbReference type="FunFam" id="3.30.160.60:FF:000295">
    <property type="entry name" value="zinc finger protein 19"/>
    <property type="match status" value="2"/>
</dbReference>
<dbReference type="PROSITE" id="PS50157">
    <property type="entry name" value="ZINC_FINGER_C2H2_2"/>
    <property type="match status" value="4"/>
</dbReference>
<dbReference type="FunFam" id="3.30.160.60:FF:000060">
    <property type="entry name" value="zinc finger protein 436"/>
    <property type="match status" value="1"/>
</dbReference>
<dbReference type="PANTHER" id="PTHR23234">
    <property type="entry name" value="ZNF44 PROTEIN"/>
    <property type="match status" value="1"/>
</dbReference>
<dbReference type="SUPFAM" id="SSF57667">
    <property type="entry name" value="beta-beta-alpha zinc fingers"/>
    <property type="match status" value="2"/>
</dbReference>
<keyword evidence="3" id="KW-0677">Repeat</keyword>
<evidence type="ECO:0000313" key="13">
    <source>
        <dbReference type="EMBL" id="PIO13632.1"/>
    </source>
</evidence>
<keyword evidence="7" id="KW-0804">Transcription</keyword>
<evidence type="ECO:0008006" key="15">
    <source>
        <dbReference type="Google" id="ProtNLM"/>
    </source>
</evidence>
<evidence type="ECO:0000256" key="2">
    <source>
        <dbReference type="ARBA" id="ARBA00022723"/>
    </source>
</evidence>
<dbReference type="FunFam" id="3.30.160.60:FF:000744">
    <property type="entry name" value="zinc finger E-box-binding homeobox 1"/>
    <property type="match status" value="1"/>
</dbReference>
<feature type="non-terminal residue" evidence="13">
    <location>
        <position position="288"/>
    </location>
</feature>
<feature type="domain" description="KRAB" evidence="12">
    <location>
        <begin position="56"/>
        <end position="133"/>
    </location>
</feature>
<accession>A0A2G9QDE5</accession>
<reference evidence="14" key="1">
    <citation type="journal article" date="2017" name="Nat. Commun.">
        <title>The North American bullfrog draft genome provides insight into hormonal regulation of long noncoding RNA.</title>
        <authorList>
            <person name="Hammond S.A."/>
            <person name="Warren R.L."/>
            <person name="Vandervalk B.P."/>
            <person name="Kucuk E."/>
            <person name="Khan H."/>
            <person name="Gibb E.A."/>
            <person name="Pandoh P."/>
            <person name="Kirk H."/>
            <person name="Zhao Y."/>
            <person name="Jones M."/>
            <person name="Mungall A.J."/>
            <person name="Coope R."/>
            <person name="Pleasance S."/>
            <person name="Moore R.A."/>
            <person name="Holt R.A."/>
            <person name="Round J.M."/>
            <person name="Ohora S."/>
            <person name="Walle B.V."/>
            <person name="Veldhoen N."/>
            <person name="Helbing C.C."/>
            <person name="Birol I."/>
        </authorList>
    </citation>
    <scope>NUCLEOTIDE SEQUENCE [LARGE SCALE GENOMIC DNA]</scope>
</reference>
<dbReference type="AlphaFoldDB" id="A0A2G9QDE5"/>
<dbReference type="InterPro" id="IPR050758">
    <property type="entry name" value="Znf_C2H2-type"/>
</dbReference>
<evidence type="ECO:0000256" key="6">
    <source>
        <dbReference type="ARBA" id="ARBA00023015"/>
    </source>
</evidence>
<evidence type="ECO:0000256" key="10">
    <source>
        <dbReference type="SAM" id="MobiDB-lite"/>
    </source>
</evidence>
<evidence type="ECO:0000259" key="11">
    <source>
        <dbReference type="PROSITE" id="PS50157"/>
    </source>
</evidence>
<dbReference type="Gene3D" id="6.10.140.140">
    <property type="match status" value="1"/>
</dbReference>
<protein>
    <recommendedName>
        <fullName evidence="15">KRAB domain-containing protein</fullName>
    </recommendedName>
</protein>
<dbReference type="Gene3D" id="3.30.160.60">
    <property type="entry name" value="Classic Zinc Finger"/>
    <property type="match status" value="4"/>
</dbReference>
<dbReference type="Pfam" id="PF00096">
    <property type="entry name" value="zf-C2H2"/>
    <property type="match status" value="4"/>
</dbReference>
<dbReference type="GO" id="GO:0006355">
    <property type="term" value="P:regulation of DNA-templated transcription"/>
    <property type="evidence" value="ECO:0007669"/>
    <property type="project" value="InterPro"/>
</dbReference>
<keyword evidence="6" id="KW-0805">Transcription regulation</keyword>
<evidence type="ECO:0000256" key="3">
    <source>
        <dbReference type="ARBA" id="ARBA00022737"/>
    </source>
</evidence>
<dbReference type="Proteomes" id="UP000228934">
    <property type="component" value="Unassembled WGS sequence"/>
</dbReference>
<dbReference type="EMBL" id="KZ031745">
    <property type="protein sequence ID" value="PIO13632.1"/>
    <property type="molecule type" value="Genomic_DNA"/>
</dbReference>
<keyword evidence="8" id="KW-0539">Nucleus</keyword>
<evidence type="ECO:0000259" key="12">
    <source>
        <dbReference type="PROSITE" id="PS50805"/>
    </source>
</evidence>
<dbReference type="PANTHER" id="PTHR23234:SF8">
    <property type="entry name" value="C2H2-TYPE DOMAIN-CONTAINING PROTEIN"/>
    <property type="match status" value="1"/>
</dbReference>
<feature type="non-terminal residue" evidence="13">
    <location>
        <position position="1"/>
    </location>
</feature>
<feature type="compositionally biased region" description="Polar residues" evidence="10">
    <location>
        <begin position="10"/>
        <end position="21"/>
    </location>
</feature>
<organism evidence="13 14">
    <name type="scientific">Aquarana catesbeiana</name>
    <name type="common">American bullfrog</name>
    <name type="synonym">Rana catesbeiana</name>
    <dbReference type="NCBI Taxonomy" id="8400"/>
    <lineage>
        <taxon>Eukaryota</taxon>
        <taxon>Metazoa</taxon>
        <taxon>Chordata</taxon>
        <taxon>Craniata</taxon>
        <taxon>Vertebrata</taxon>
        <taxon>Euteleostomi</taxon>
        <taxon>Amphibia</taxon>
        <taxon>Batrachia</taxon>
        <taxon>Anura</taxon>
        <taxon>Neobatrachia</taxon>
        <taxon>Ranoidea</taxon>
        <taxon>Ranidae</taxon>
        <taxon>Aquarana</taxon>
    </lineage>
</organism>
<feature type="domain" description="C2H2-type" evidence="11">
    <location>
        <begin position="241"/>
        <end position="264"/>
    </location>
</feature>
<dbReference type="PROSITE" id="PS00028">
    <property type="entry name" value="ZINC_FINGER_C2H2_1"/>
    <property type="match status" value="3"/>
</dbReference>
<evidence type="ECO:0000313" key="14">
    <source>
        <dbReference type="Proteomes" id="UP000228934"/>
    </source>
</evidence>
<keyword evidence="5" id="KW-0862">Zinc</keyword>
<feature type="domain" description="C2H2-type" evidence="11">
    <location>
        <begin position="217"/>
        <end position="240"/>
    </location>
</feature>
<evidence type="ECO:0000256" key="5">
    <source>
        <dbReference type="ARBA" id="ARBA00022833"/>
    </source>
</evidence>
<dbReference type="CDD" id="cd07765">
    <property type="entry name" value="KRAB_A-box"/>
    <property type="match status" value="1"/>
</dbReference>
<evidence type="ECO:0000256" key="4">
    <source>
        <dbReference type="ARBA" id="ARBA00022771"/>
    </source>
</evidence>
<sequence length="288" mass="32937">VRKISGEPLTPSSRLLRTSPITVPPPHCLTTEVTSAKKILEVTKKITELLTGEVPIRCQDVTVYFSMEEWEYLEGHKDLYMDVMMENKQLLNYVNMKNNNLHNWILLTLEIVCLLTGEDCTVVMKSSIENNIKGISHHLSTRQGPITMHAPPILTLQKNNEQKILEVTSKMMELLTGEVSGVHTEESSLSCSVCGKLFTKKWTLLRHKKIHTGECPYSCSECGKYFINNRDLLNHQRIHTECGKSFIYKGDLVIHQRIHTDERPFSCSECGKSFFDNGKLVKHQRIHT</sequence>
<dbReference type="Pfam" id="PF01352">
    <property type="entry name" value="KRAB"/>
    <property type="match status" value="1"/>
</dbReference>
<dbReference type="PROSITE" id="PS50805">
    <property type="entry name" value="KRAB"/>
    <property type="match status" value="1"/>
</dbReference>
<name>A0A2G9QDE5_AQUCT</name>
<keyword evidence="14" id="KW-1185">Reference proteome</keyword>
<dbReference type="InterPro" id="IPR036236">
    <property type="entry name" value="Znf_C2H2_sf"/>
</dbReference>
<feature type="region of interest" description="Disordered" evidence="10">
    <location>
        <begin position="1"/>
        <end position="22"/>
    </location>
</feature>
<dbReference type="GO" id="GO:0005634">
    <property type="term" value="C:nucleus"/>
    <property type="evidence" value="ECO:0007669"/>
    <property type="project" value="UniProtKB-SubCell"/>
</dbReference>
<keyword evidence="2" id="KW-0479">Metal-binding</keyword>
<dbReference type="GO" id="GO:0008270">
    <property type="term" value="F:zinc ion binding"/>
    <property type="evidence" value="ECO:0007669"/>
    <property type="project" value="UniProtKB-KW"/>
</dbReference>
<dbReference type="InterPro" id="IPR001909">
    <property type="entry name" value="KRAB"/>
</dbReference>
<evidence type="ECO:0000256" key="7">
    <source>
        <dbReference type="ARBA" id="ARBA00023163"/>
    </source>
</evidence>
<evidence type="ECO:0000256" key="9">
    <source>
        <dbReference type="PROSITE-ProRule" id="PRU00042"/>
    </source>
</evidence>
<feature type="domain" description="C2H2-type" evidence="11">
    <location>
        <begin position="189"/>
        <end position="216"/>
    </location>
</feature>
<comment type="subcellular location">
    <subcellularLocation>
        <location evidence="1">Nucleus</location>
    </subcellularLocation>
</comment>
<evidence type="ECO:0000256" key="1">
    <source>
        <dbReference type="ARBA" id="ARBA00004123"/>
    </source>
</evidence>
<feature type="domain" description="C2H2-type" evidence="11">
    <location>
        <begin position="265"/>
        <end position="288"/>
    </location>
</feature>
<dbReference type="InterPro" id="IPR013087">
    <property type="entry name" value="Znf_C2H2_type"/>
</dbReference>
<proteinExistence type="predicted"/>
<dbReference type="InterPro" id="IPR036051">
    <property type="entry name" value="KRAB_dom_sf"/>
</dbReference>
<dbReference type="OrthoDB" id="6077919at2759"/>
<dbReference type="SUPFAM" id="SSF109640">
    <property type="entry name" value="KRAB domain (Kruppel-associated box)"/>
    <property type="match status" value="1"/>
</dbReference>
<gene>
    <name evidence="13" type="ORF">AB205_0097670</name>
</gene>
<evidence type="ECO:0000256" key="8">
    <source>
        <dbReference type="ARBA" id="ARBA00023242"/>
    </source>
</evidence>
<dbReference type="SMART" id="SM00355">
    <property type="entry name" value="ZnF_C2H2"/>
    <property type="match status" value="4"/>
</dbReference>
<keyword evidence="4 9" id="KW-0863">Zinc-finger</keyword>